<evidence type="ECO:0000313" key="6">
    <source>
        <dbReference type="Proteomes" id="UP000037729"/>
    </source>
</evidence>
<evidence type="ECO:0000256" key="3">
    <source>
        <dbReference type="RuleBase" id="RU000363"/>
    </source>
</evidence>
<comment type="similarity">
    <text evidence="1 3">Belongs to the short-chain dehydrogenases/reductases (SDR) family.</text>
</comment>
<dbReference type="PANTHER" id="PTHR42760">
    <property type="entry name" value="SHORT-CHAIN DEHYDROGENASES/REDUCTASES FAMILY MEMBER"/>
    <property type="match status" value="1"/>
</dbReference>
<keyword evidence="2" id="KW-0560">Oxidoreductase</keyword>
<proteinExistence type="inferred from homology"/>
<dbReference type="Gene3D" id="3.40.50.720">
    <property type="entry name" value="NAD(P)-binding Rossmann-like Domain"/>
    <property type="match status" value="1"/>
</dbReference>
<dbReference type="PANTHER" id="PTHR42760:SF133">
    <property type="entry name" value="3-OXOACYL-[ACYL-CARRIER-PROTEIN] REDUCTASE"/>
    <property type="match status" value="1"/>
</dbReference>
<reference evidence="4 6" key="1">
    <citation type="submission" date="2015-08" db="EMBL/GenBank/DDBJ databases">
        <title>Genomes of Isolates from Cabo Rojo, PR.</title>
        <authorList>
            <person name="Sanchez-Nieves R.L."/>
            <person name="Montalvo-Rodriguez R."/>
        </authorList>
    </citation>
    <scope>NUCLEOTIDE SEQUENCE [LARGE SCALE GENOMIC DNA]</scope>
    <source>
        <strain evidence="4 6">SL3</strain>
    </source>
</reference>
<dbReference type="OrthoDB" id="312184at2157"/>
<dbReference type="RefSeq" id="WP_053966196.1">
    <property type="nucleotide sequence ID" value="NZ_LIUF01000001.1"/>
</dbReference>
<dbReference type="PRINTS" id="PR00080">
    <property type="entry name" value="SDRFAMILY"/>
</dbReference>
<evidence type="ECO:0000313" key="5">
    <source>
        <dbReference type="EMBL" id="NLV07367.1"/>
    </source>
</evidence>
<accession>A0A0N0BPU0</accession>
<dbReference type="InterPro" id="IPR002347">
    <property type="entry name" value="SDR_fam"/>
</dbReference>
<dbReference type="PRINTS" id="PR00081">
    <property type="entry name" value="GDHRDH"/>
</dbReference>
<protein>
    <submittedName>
        <fullName evidence="5">SDR family NAD(P)-dependent oxidoreductase</fullName>
    </submittedName>
    <submittedName>
        <fullName evidence="4">Short-chain dehydrogenase</fullName>
    </submittedName>
</protein>
<evidence type="ECO:0000313" key="4">
    <source>
        <dbReference type="EMBL" id="KOX94424.1"/>
    </source>
</evidence>
<dbReference type="PATRIC" id="fig|1705562.3.peg.1091"/>
<dbReference type="GO" id="GO:0016616">
    <property type="term" value="F:oxidoreductase activity, acting on the CH-OH group of donors, NAD or NADP as acceptor"/>
    <property type="evidence" value="ECO:0007669"/>
    <property type="project" value="TreeGrafter"/>
</dbReference>
<evidence type="ECO:0000256" key="1">
    <source>
        <dbReference type="ARBA" id="ARBA00006484"/>
    </source>
</evidence>
<dbReference type="STRING" id="1705562.AMS69_00775"/>
<name>A0A0N0BPU0_9EURY</name>
<comment type="caution">
    <text evidence="4">The sequence shown here is derived from an EMBL/GenBank/DDBJ whole genome shotgun (WGS) entry which is preliminary data.</text>
</comment>
<dbReference type="Pfam" id="PF00106">
    <property type="entry name" value="adh_short"/>
    <property type="match status" value="1"/>
</dbReference>
<dbReference type="SUPFAM" id="SSF51735">
    <property type="entry name" value="NAD(P)-binding Rossmann-fold domains"/>
    <property type="match status" value="1"/>
</dbReference>
<evidence type="ECO:0000256" key="2">
    <source>
        <dbReference type="ARBA" id="ARBA00023002"/>
    </source>
</evidence>
<gene>
    <name evidence="4" type="ORF">AMS69_00775</name>
    <name evidence="5" type="ORF">GOC83_14635</name>
</gene>
<sequence length="232" mass="24656">MDVPLYDSLDGQVALVTGATRGIGKAIADGLVDLGATVYAGARDTDDIEAMDRHAVGLDVTDDEGMVAAVDRIEREQGHLDVLVNNAGVMDSREPLDEMPTDVIDHTLDTNLRGAVLMTKYALPLLLGDDGGRVVTMSSGLGAITESQSGGTPAYRISKTGVNGLTKYLDGEYAADGLVANSVCPGYVQTDMTEGSAPRTPEKGAETPVWLARFRPDAPSGRFWRDKAEIEW</sequence>
<dbReference type="Proteomes" id="UP000610611">
    <property type="component" value="Unassembled WGS sequence"/>
</dbReference>
<dbReference type="EMBL" id="WOWB01000001">
    <property type="protein sequence ID" value="NLV07367.1"/>
    <property type="molecule type" value="Genomic_DNA"/>
</dbReference>
<dbReference type="InterPro" id="IPR036291">
    <property type="entry name" value="NAD(P)-bd_dom_sf"/>
</dbReference>
<dbReference type="AlphaFoldDB" id="A0A0N0BPU0"/>
<organism evidence="4 6">
    <name type="scientific">Haloarcula rubripromontorii</name>
    <dbReference type="NCBI Taxonomy" id="1705562"/>
    <lineage>
        <taxon>Archaea</taxon>
        <taxon>Methanobacteriati</taxon>
        <taxon>Methanobacteriota</taxon>
        <taxon>Stenosarchaea group</taxon>
        <taxon>Halobacteria</taxon>
        <taxon>Halobacteriales</taxon>
        <taxon>Haloarculaceae</taxon>
        <taxon>Haloarcula</taxon>
    </lineage>
</organism>
<dbReference type="EMBL" id="LIUF01000001">
    <property type="protein sequence ID" value="KOX94424.1"/>
    <property type="molecule type" value="Genomic_DNA"/>
</dbReference>
<reference evidence="5" key="2">
    <citation type="submission" date="2019-12" db="EMBL/GenBank/DDBJ databases">
        <title>The whole-genome sequencing of Haloarcula japonica strain pws8.</title>
        <authorList>
            <person name="Verma D.K."/>
            <person name="Gopal K."/>
            <person name="Prasad E.S."/>
        </authorList>
    </citation>
    <scope>NUCLEOTIDE SEQUENCE</scope>
    <source>
        <strain evidence="5">Pws8</strain>
    </source>
</reference>
<keyword evidence="6" id="KW-1185">Reference proteome</keyword>
<dbReference type="Proteomes" id="UP000037729">
    <property type="component" value="Unassembled WGS sequence"/>
</dbReference>